<reference evidence="1" key="1">
    <citation type="submission" date="2015-12" db="EMBL/GenBank/DDBJ databases">
        <title>Gene expression during late stages of embryo sac development: a critical building block for successful pollen-pistil interactions.</title>
        <authorList>
            <person name="Liu Y."/>
            <person name="Joly V."/>
            <person name="Sabar M."/>
            <person name="Matton D.P."/>
        </authorList>
    </citation>
    <scope>NUCLEOTIDE SEQUENCE</scope>
</reference>
<accession>A0A0V0H5X7</accession>
<name>A0A0V0H5X7_SOLCH</name>
<sequence>MVDTGSLITRFPHDLYIVFRYIFREQVKYPMLQYPIGMFDTCYKDIEEDEDMYFPIIRFILGMFHINKS</sequence>
<evidence type="ECO:0000313" key="1">
    <source>
        <dbReference type="EMBL" id="JAP15809.1"/>
    </source>
</evidence>
<dbReference type="InterPro" id="IPR021109">
    <property type="entry name" value="Peptidase_aspartic_dom_sf"/>
</dbReference>
<dbReference type="SUPFAM" id="SSF50630">
    <property type="entry name" value="Acid proteases"/>
    <property type="match status" value="1"/>
</dbReference>
<dbReference type="EMBL" id="GEDG01024661">
    <property type="protein sequence ID" value="JAP15809.1"/>
    <property type="molecule type" value="Transcribed_RNA"/>
</dbReference>
<proteinExistence type="predicted"/>
<dbReference type="Gene3D" id="2.40.70.10">
    <property type="entry name" value="Acid Proteases"/>
    <property type="match status" value="1"/>
</dbReference>
<organism evidence="1">
    <name type="scientific">Solanum chacoense</name>
    <name type="common">Chaco potato</name>
    <dbReference type="NCBI Taxonomy" id="4108"/>
    <lineage>
        <taxon>Eukaryota</taxon>
        <taxon>Viridiplantae</taxon>
        <taxon>Streptophyta</taxon>
        <taxon>Embryophyta</taxon>
        <taxon>Tracheophyta</taxon>
        <taxon>Spermatophyta</taxon>
        <taxon>Magnoliopsida</taxon>
        <taxon>eudicotyledons</taxon>
        <taxon>Gunneridae</taxon>
        <taxon>Pentapetalae</taxon>
        <taxon>asterids</taxon>
        <taxon>lamiids</taxon>
        <taxon>Solanales</taxon>
        <taxon>Solanaceae</taxon>
        <taxon>Solanoideae</taxon>
        <taxon>Solaneae</taxon>
        <taxon>Solanum</taxon>
    </lineage>
</organism>
<protein>
    <submittedName>
        <fullName evidence="1">Putative ovule protein</fullName>
    </submittedName>
</protein>
<dbReference type="AlphaFoldDB" id="A0A0V0H5X7"/>